<evidence type="ECO:0000256" key="6">
    <source>
        <dbReference type="SAM" id="Phobius"/>
    </source>
</evidence>
<evidence type="ECO:0000256" key="2">
    <source>
        <dbReference type="ARBA" id="ARBA00022475"/>
    </source>
</evidence>
<dbReference type="Gene3D" id="1.20.1250.20">
    <property type="entry name" value="MFS general substrate transporter like domains"/>
    <property type="match status" value="1"/>
</dbReference>
<dbReference type="RefSeq" id="WP_129428375.1">
    <property type="nucleotide sequence ID" value="NZ_SDWV01000023.1"/>
</dbReference>
<keyword evidence="4 6" id="KW-1133">Transmembrane helix</keyword>
<dbReference type="PROSITE" id="PS00889">
    <property type="entry name" value="CNMP_BINDING_2"/>
    <property type="match status" value="1"/>
</dbReference>
<evidence type="ECO:0000256" key="1">
    <source>
        <dbReference type="ARBA" id="ARBA00004651"/>
    </source>
</evidence>
<dbReference type="PROSITE" id="PS50042">
    <property type="entry name" value="CNMP_BINDING_3"/>
    <property type="match status" value="1"/>
</dbReference>
<dbReference type="Proteomes" id="UP000291101">
    <property type="component" value="Unassembled WGS sequence"/>
</dbReference>
<dbReference type="Pfam" id="PF07690">
    <property type="entry name" value="MFS_1"/>
    <property type="match status" value="1"/>
</dbReference>
<dbReference type="SUPFAM" id="SSF103473">
    <property type="entry name" value="MFS general substrate transporter"/>
    <property type="match status" value="1"/>
</dbReference>
<gene>
    <name evidence="8" type="ORF">EUA94_18525</name>
</gene>
<feature type="transmembrane region" description="Helical" evidence="6">
    <location>
        <begin position="386"/>
        <end position="408"/>
    </location>
</feature>
<evidence type="ECO:0000313" key="8">
    <source>
        <dbReference type="EMBL" id="RYC05587.1"/>
    </source>
</evidence>
<dbReference type="InterPro" id="IPR018490">
    <property type="entry name" value="cNMP-bd_dom_sf"/>
</dbReference>
<dbReference type="CDD" id="cd06173">
    <property type="entry name" value="MFS_MefA_like"/>
    <property type="match status" value="1"/>
</dbReference>
<keyword evidence="9" id="KW-1185">Reference proteome</keyword>
<feature type="domain" description="Cyclic nucleotide-binding" evidence="7">
    <location>
        <begin position="457"/>
        <end position="551"/>
    </location>
</feature>
<dbReference type="GO" id="GO:0022857">
    <property type="term" value="F:transmembrane transporter activity"/>
    <property type="evidence" value="ECO:0007669"/>
    <property type="project" value="InterPro"/>
</dbReference>
<comment type="subcellular location">
    <subcellularLocation>
        <location evidence="1">Cell membrane</location>
        <topology evidence="1">Multi-pass membrane protein</topology>
    </subcellularLocation>
</comment>
<feature type="transmembrane region" description="Helical" evidence="6">
    <location>
        <begin position="262"/>
        <end position="286"/>
    </location>
</feature>
<dbReference type="CDD" id="cd00038">
    <property type="entry name" value="CAP_ED"/>
    <property type="match status" value="1"/>
</dbReference>
<dbReference type="InterPro" id="IPR000595">
    <property type="entry name" value="cNMP-bd_dom"/>
</dbReference>
<proteinExistence type="predicted"/>
<dbReference type="PANTHER" id="PTHR23513">
    <property type="entry name" value="INTEGRAL MEMBRANE EFFLUX PROTEIN-RELATED"/>
    <property type="match status" value="1"/>
</dbReference>
<dbReference type="PANTHER" id="PTHR23513:SF6">
    <property type="entry name" value="MAJOR FACILITATOR SUPERFAMILY ASSOCIATED DOMAIN-CONTAINING PROTEIN"/>
    <property type="match status" value="1"/>
</dbReference>
<feature type="transmembrane region" description="Helical" evidence="6">
    <location>
        <begin position="414"/>
        <end position="433"/>
    </location>
</feature>
<organism evidence="8 9">
    <name type="scientific">Nocardioides zhouii</name>
    <dbReference type="NCBI Taxonomy" id="1168729"/>
    <lineage>
        <taxon>Bacteria</taxon>
        <taxon>Bacillati</taxon>
        <taxon>Actinomycetota</taxon>
        <taxon>Actinomycetes</taxon>
        <taxon>Propionibacteriales</taxon>
        <taxon>Nocardioidaceae</taxon>
        <taxon>Nocardioides</taxon>
    </lineage>
</organism>
<evidence type="ECO:0000256" key="3">
    <source>
        <dbReference type="ARBA" id="ARBA00022692"/>
    </source>
</evidence>
<dbReference type="Pfam" id="PF00027">
    <property type="entry name" value="cNMP_binding"/>
    <property type="match status" value="1"/>
</dbReference>
<dbReference type="PRINTS" id="PR00103">
    <property type="entry name" value="CAMPKINASE"/>
</dbReference>
<evidence type="ECO:0000259" key="7">
    <source>
        <dbReference type="PROSITE" id="PS50042"/>
    </source>
</evidence>
<dbReference type="InterPro" id="IPR018488">
    <property type="entry name" value="cNMP-bd_CS"/>
</dbReference>
<feature type="transmembrane region" description="Helical" evidence="6">
    <location>
        <begin position="174"/>
        <end position="195"/>
    </location>
</feature>
<dbReference type="InterPro" id="IPR014710">
    <property type="entry name" value="RmlC-like_jellyroll"/>
</dbReference>
<keyword evidence="3 6" id="KW-0812">Transmembrane</keyword>
<evidence type="ECO:0000256" key="5">
    <source>
        <dbReference type="ARBA" id="ARBA00023136"/>
    </source>
</evidence>
<dbReference type="InterPro" id="IPR036259">
    <property type="entry name" value="MFS_trans_sf"/>
</dbReference>
<feature type="transmembrane region" description="Helical" evidence="6">
    <location>
        <begin position="108"/>
        <end position="130"/>
    </location>
</feature>
<dbReference type="EMBL" id="SDWV01000023">
    <property type="protein sequence ID" value="RYC05587.1"/>
    <property type="molecule type" value="Genomic_DNA"/>
</dbReference>
<name>A0A4V1RNE6_9ACTN</name>
<dbReference type="SUPFAM" id="SSF51206">
    <property type="entry name" value="cAMP-binding domain-like"/>
    <property type="match status" value="1"/>
</dbReference>
<dbReference type="Gene3D" id="2.60.120.10">
    <property type="entry name" value="Jelly Rolls"/>
    <property type="match status" value="1"/>
</dbReference>
<dbReference type="GO" id="GO:0005886">
    <property type="term" value="C:plasma membrane"/>
    <property type="evidence" value="ECO:0007669"/>
    <property type="project" value="UniProtKB-SubCell"/>
</dbReference>
<reference evidence="8 9" key="1">
    <citation type="submission" date="2019-01" db="EMBL/GenBank/DDBJ databases">
        <title>Novel species of Nocardioides.</title>
        <authorList>
            <person name="Liu Q."/>
            <person name="X Y.-H."/>
        </authorList>
    </citation>
    <scope>NUCLEOTIDE SEQUENCE [LARGE SCALE GENOMIC DNA]</scope>
    <source>
        <strain evidence="8 9">HLT2-9</strain>
    </source>
</reference>
<protein>
    <submittedName>
        <fullName evidence="8">MFS transporter</fullName>
    </submittedName>
</protein>
<keyword evidence="2" id="KW-1003">Cell membrane</keyword>
<dbReference type="SMART" id="SM00100">
    <property type="entry name" value="cNMP"/>
    <property type="match status" value="1"/>
</dbReference>
<feature type="transmembrane region" description="Helical" evidence="6">
    <location>
        <begin position="49"/>
        <end position="70"/>
    </location>
</feature>
<dbReference type="AlphaFoldDB" id="A0A4V1RNE6"/>
<comment type="caution">
    <text evidence="8">The sequence shown here is derived from an EMBL/GenBank/DDBJ whole genome shotgun (WGS) entry which is preliminary data.</text>
</comment>
<feature type="transmembrane region" description="Helical" evidence="6">
    <location>
        <begin position="329"/>
        <end position="347"/>
    </location>
</feature>
<feature type="transmembrane region" description="Helical" evidence="6">
    <location>
        <begin position="298"/>
        <end position="317"/>
    </location>
</feature>
<dbReference type="InterPro" id="IPR011701">
    <property type="entry name" value="MFS"/>
</dbReference>
<dbReference type="OrthoDB" id="180043at2"/>
<evidence type="ECO:0000313" key="9">
    <source>
        <dbReference type="Proteomes" id="UP000291101"/>
    </source>
</evidence>
<evidence type="ECO:0000256" key="4">
    <source>
        <dbReference type="ARBA" id="ARBA00022989"/>
    </source>
</evidence>
<sequence length="575" mass="59735">MTTAGPPDTDAQDPSPSPGFAAGVRTSVRELGGSIAAVFRNPGLRRVELALVGSMIGDWAFATAVVVWAYSVGGVTAVGVWTAIRLTLMALTAPFASTLVDRLPRKRVMVASDLLRLVLVTAAGVCLVLDTPAAPIFVLATLAGLLGTPFRCAQRSLMPALASTPEELTASNGTGSTIESLSFFIGPMLGALLIAASSVEVVFFLNAITFAWSMVMVLGIHVPHRDEPDRPTSADPDDEPAKESFAAEVSGGFRAIAADRDLAVVIWLVSAQTIVAGASAVFLVVMAVDVLGTGPEGVGYLDSILGVGAILGGFFAISRASKRSLAQDLTVGVVLWAAPLLLITAWASPVTVLAAVALLGFANPLVDVNLDTIVQRLAPDAVMGRVFGALETCVIATMALGAALMPVLMNAYGLRTSLAVVGVGVTALSLPFLPRMRRLDERLTAPAGLDLLTAIPMFVPLTPATVDGLARKLVRVTVPASGVVVTEGEESDRFFIIESGLVDVMHDGAVLRQEGPGDFFGEIGLLRDVPRTATVVAVADTVLLALGRDDFLAAVTGQSEAFRAADDVVSFRLTV</sequence>
<accession>A0A4V1RNE6</accession>
<keyword evidence="5 6" id="KW-0472">Membrane</keyword>